<organism evidence="1 2">
    <name type="scientific">Micromonospora echinospora</name>
    <name type="common">Micromonospora purpurea</name>
    <dbReference type="NCBI Taxonomy" id="1877"/>
    <lineage>
        <taxon>Bacteria</taxon>
        <taxon>Bacillati</taxon>
        <taxon>Actinomycetota</taxon>
        <taxon>Actinomycetes</taxon>
        <taxon>Micromonosporales</taxon>
        <taxon>Micromonosporaceae</taxon>
        <taxon>Micromonospora</taxon>
    </lineage>
</organism>
<dbReference type="RefSeq" id="WP_143740298.1">
    <property type="nucleotide sequence ID" value="NZ_LT607413.1"/>
</dbReference>
<dbReference type="OrthoDB" id="5146724at2"/>
<dbReference type="EMBL" id="LT607413">
    <property type="protein sequence ID" value="SCF19986.1"/>
    <property type="molecule type" value="Genomic_DNA"/>
</dbReference>
<keyword evidence="2" id="KW-1185">Reference proteome</keyword>
<gene>
    <name evidence="1" type="ORF">GA0070618_3978</name>
</gene>
<dbReference type="AlphaFoldDB" id="A0A1C4YH71"/>
<dbReference type="Proteomes" id="UP000198253">
    <property type="component" value="Chromosome I"/>
</dbReference>
<dbReference type="InParanoid" id="A0A1C4YH71"/>
<protein>
    <submittedName>
        <fullName evidence="1">Uncharacterized protein</fullName>
    </submittedName>
</protein>
<evidence type="ECO:0000313" key="2">
    <source>
        <dbReference type="Proteomes" id="UP000198253"/>
    </source>
</evidence>
<evidence type="ECO:0000313" key="1">
    <source>
        <dbReference type="EMBL" id="SCF19986.1"/>
    </source>
</evidence>
<accession>A0A1C4YH71</accession>
<reference evidence="2" key="1">
    <citation type="submission" date="2016-06" db="EMBL/GenBank/DDBJ databases">
        <authorList>
            <person name="Varghese N."/>
            <person name="Submissions Spin"/>
        </authorList>
    </citation>
    <scope>NUCLEOTIDE SEQUENCE [LARGE SCALE GENOMIC DNA]</scope>
    <source>
        <strain evidence="2">DSM 43816</strain>
    </source>
</reference>
<name>A0A1C4YH71_MICEC</name>
<sequence length="144" mass="15287">MGGSGGGGRSGGELDGFRIGHVPAGTGDLVSDFATEWDDVRFASRVWERETAEGARVDLRVHILRADRLATLTDLRDFLAEYHERDPADGTFTEFRHGDLPGLVGATEAFWLVTPGIAVDVLLDATVGGQPELLAVATGVDPLA</sequence>
<proteinExistence type="predicted"/>